<gene>
    <name evidence="3" type="ORF">FIA58_004160</name>
</gene>
<dbReference type="InterPro" id="IPR035940">
    <property type="entry name" value="CAP_sf"/>
</dbReference>
<feature type="chain" id="PRO_5045185034" evidence="1">
    <location>
        <begin position="20"/>
        <end position="172"/>
    </location>
</feature>
<dbReference type="PANTHER" id="PTHR31157:SF1">
    <property type="entry name" value="SCP DOMAIN-CONTAINING PROTEIN"/>
    <property type="match status" value="1"/>
</dbReference>
<dbReference type="InterPro" id="IPR014044">
    <property type="entry name" value="CAP_dom"/>
</dbReference>
<evidence type="ECO:0000256" key="1">
    <source>
        <dbReference type="SAM" id="SignalP"/>
    </source>
</evidence>
<evidence type="ECO:0000259" key="2">
    <source>
        <dbReference type="Pfam" id="PF00188"/>
    </source>
</evidence>
<dbReference type="EMBL" id="VEVQ02000002">
    <property type="protein sequence ID" value="NHN24864.1"/>
    <property type="molecule type" value="Genomic_DNA"/>
</dbReference>
<dbReference type="Pfam" id="PF00188">
    <property type="entry name" value="CAP"/>
    <property type="match status" value="1"/>
</dbReference>
<dbReference type="SUPFAM" id="SSF55797">
    <property type="entry name" value="PR-1-like"/>
    <property type="match status" value="1"/>
</dbReference>
<evidence type="ECO:0000313" key="3">
    <source>
        <dbReference type="EMBL" id="NHN24864.1"/>
    </source>
</evidence>
<dbReference type="CDD" id="cd05379">
    <property type="entry name" value="CAP_bacterial"/>
    <property type="match status" value="1"/>
</dbReference>
<reference evidence="3 4" key="3">
    <citation type="submission" date="2020-02" db="EMBL/GenBank/DDBJ databases">
        <title>Flavobacterium profundi sp. nov., isolated from a deep-sea seamount.</title>
        <authorList>
            <person name="Zhang D.-C."/>
        </authorList>
    </citation>
    <scope>NUCLEOTIDE SEQUENCE [LARGE SCALE GENOMIC DNA]</scope>
    <source>
        <strain evidence="3 4">EC11</strain>
    </source>
</reference>
<reference evidence="4" key="1">
    <citation type="submission" date="2019-05" db="EMBL/GenBank/DDBJ databases">
        <title>Flavobacterium profundi sp. nov., isolated from a deep-sea seamount.</title>
        <authorList>
            <person name="Zhang D.-C."/>
        </authorList>
    </citation>
    <scope>NUCLEOTIDE SEQUENCE [LARGE SCALE GENOMIC DNA]</scope>
    <source>
        <strain evidence="4">EC11</strain>
    </source>
</reference>
<feature type="domain" description="SCP" evidence="2">
    <location>
        <begin position="34"/>
        <end position="163"/>
    </location>
</feature>
<reference evidence="3 4" key="2">
    <citation type="submission" date="2019-05" db="EMBL/GenBank/DDBJ databases">
        <authorList>
            <person name="Lianzixin W."/>
        </authorList>
    </citation>
    <scope>NUCLEOTIDE SEQUENCE [LARGE SCALE GENOMIC DNA]</scope>
    <source>
        <strain evidence="3 4">EC11</strain>
    </source>
</reference>
<evidence type="ECO:0000313" key="4">
    <source>
        <dbReference type="Proteomes" id="UP000817854"/>
    </source>
</evidence>
<dbReference type="PANTHER" id="PTHR31157">
    <property type="entry name" value="SCP DOMAIN-CONTAINING PROTEIN"/>
    <property type="match status" value="1"/>
</dbReference>
<keyword evidence="1" id="KW-0732">Signal</keyword>
<proteinExistence type="predicted"/>
<accession>A0ABX0ISK8</accession>
<comment type="caution">
    <text evidence="3">The sequence shown here is derived from an EMBL/GenBank/DDBJ whole genome shotgun (WGS) entry which is preliminary data.</text>
</comment>
<organism evidence="3 4">
    <name type="scientific">Flavobacterium jejuense</name>
    <dbReference type="NCBI Taxonomy" id="1544455"/>
    <lineage>
        <taxon>Bacteria</taxon>
        <taxon>Pseudomonadati</taxon>
        <taxon>Bacteroidota</taxon>
        <taxon>Flavobacteriia</taxon>
        <taxon>Flavobacteriales</taxon>
        <taxon>Flavobacteriaceae</taxon>
        <taxon>Flavobacterium</taxon>
    </lineage>
</organism>
<protein>
    <submittedName>
        <fullName evidence="3">CAP domain-containing protein</fullName>
    </submittedName>
</protein>
<dbReference type="Proteomes" id="UP000817854">
    <property type="component" value="Unassembled WGS sequence"/>
</dbReference>
<keyword evidence="4" id="KW-1185">Reference proteome</keyword>
<name>A0ABX0ISK8_9FLAO</name>
<dbReference type="RefSeq" id="WP_140960364.1">
    <property type="nucleotide sequence ID" value="NZ_VEVQ02000002.1"/>
</dbReference>
<sequence>MKNTITLLVLFFNFSVLSAQELQLNYSDLEDGVLQLINGHRKTLKLTALEKDVVLQKAAQDQSDYMLSIKKLAHEQNTVAKKYPKNRIKFYGGTDFNVYGENVLYLTVAPKTHSKEDITILAKKIYLEWEESPPHYKNMSSKEYAFASLAFAYDPKTKRLYATTVFGNKRRD</sequence>
<dbReference type="Gene3D" id="3.40.33.10">
    <property type="entry name" value="CAP"/>
    <property type="match status" value="1"/>
</dbReference>
<feature type="signal peptide" evidence="1">
    <location>
        <begin position="1"/>
        <end position="19"/>
    </location>
</feature>